<dbReference type="Pfam" id="PF02782">
    <property type="entry name" value="FGGY_C"/>
    <property type="match status" value="1"/>
</dbReference>
<dbReference type="Gene3D" id="3.30.420.40">
    <property type="match status" value="2"/>
</dbReference>
<evidence type="ECO:0000256" key="2">
    <source>
        <dbReference type="ARBA" id="ARBA00022679"/>
    </source>
</evidence>
<dbReference type="SUPFAM" id="SSF53067">
    <property type="entry name" value="Actin-like ATPase domain"/>
    <property type="match status" value="2"/>
</dbReference>
<name>A0AAU7JMD9_9HYPH</name>
<evidence type="ECO:0000259" key="5">
    <source>
        <dbReference type="Pfam" id="PF00370"/>
    </source>
</evidence>
<evidence type="ECO:0000256" key="4">
    <source>
        <dbReference type="RuleBase" id="RU003733"/>
    </source>
</evidence>
<accession>A0AAU7JMD9</accession>
<dbReference type="PANTHER" id="PTHR43095">
    <property type="entry name" value="SUGAR KINASE"/>
    <property type="match status" value="1"/>
</dbReference>
<sequence length="495" mass="51385">MDVTLAADLGGTSLRVALMDRDGAAIASAARPQPFGAPGDDEADPERWWVLFQDAAAELRSAAPAAFGRISCVAITGATRTQVLLDAAGRAIRPAMTWAHARAADLAPDLAARLPQDDPEVAHVNAFHPLARLAYVARSWPSDAQAVATVVEPKDVLNARLTGRAASDPISSARLAACLRPSAGGRSLCEIAGLRPPALDLVSPGEAIGRVLPGRGGALDDVAGAPVVMMAHDSWASALGLGALRHGGAYNLSGTTEVLGVFSRRPATSPGLMSVDWGGLTHLGGPGQNGADAAAWAMSVIGAPSGPPGAALDALLAQPRREQPLLFLPYLQGERTPYWDPDLRGAFIGLQRRHGPADLAFAVLEGVAFLNRIVLRQAEEAFGFRAAEIRFGGGGASNAVWAQIKADVCGRAVATSAAPEPGLVGGAIAAAVMGGESLEDAQDRMSRPAARFEPRSDRSAHFDALFHLYREAERAVAPLSHALARMTQPTAFATP</sequence>
<organism evidence="7">
    <name type="scientific">Alsobacter sp. KACC 23698</name>
    <dbReference type="NCBI Taxonomy" id="3149229"/>
    <lineage>
        <taxon>Bacteria</taxon>
        <taxon>Pseudomonadati</taxon>
        <taxon>Pseudomonadota</taxon>
        <taxon>Alphaproteobacteria</taxon>
        <taxon>Hyphomicrobiales</taxon>
        <taxon>Alsobacteraceae</taxon>
        <taxon>Alsobacter</taxon>
    </lineage>
</organism>
<evidence type="ECO:0000256" key="1">
    <source>
        <dbReference type="ARBA" id="ARBA00009156"/>
    </source>
</evidence>
<dbReference type="InterPro" id="IPR018485">
    <property type="entry name" value="FGGY_C"/>
</dbReference>
<gene>
    <name evidence="7" type="ORF">ABEG18_11160</name>
</gene>
<keyword evidence="2 4" id="KW-0808">Transferase</keyword>
<dbReference type="PIRSF" id="PIRSF000538">
    <property type="entry name" value="GlpK"/>
    <property type="match status" value="1"/>
</dbReference>
<proteinExistence type="inferred from homology"/>
<feature type="domain" description="Carbohydrate kinase FGGY C-terminal" evidence="6">
    <location>
        <begin position="252"/>
        <end position="432"/>
    </location>
</feature>
<dbReference type="PROSITE" id="PS00445">
    <property type="entry name" value="FGGY_KINASES_2"/>
    <property type="match status" value="1"/>
</dbReference>
<dbReference type="GO" id="GO:0016773">
    <property type="term" value="F:phosphotransferase activity, alcohol group as acceptor"/>
    <property type="evidence" value="ECO:0007669"/>
    <property type="project" value="InterPro"/>
</dbReference>
<comment type="similarity">
    <text evidence="1 4">Belongs to the FGGY kinase family.</text>
</comment>
<dbReference type="RefSeq" id="WP_406858134.1">
    <property type="nucleotide sequence ID" value="NZ_CP157484.1"/>
</dbReference>
<dbReference type="InterPro" id="IPR043129">
    <property type="entry name" value="ATPase_NBD"/>
</dbReference>
<evidence type="ECO:0000259" key="6">
    <source>
        <dbReference type="Pfam" id="PF02782"/>
    </source>
</evidence>
<dbReference type="EMBL" id="CP157484">
    <property type="protein sequence ID" value="XBO41284.1"/>
    <property type="molecule type" value="Genomic_DNA"/>
</dbReference>
<dbReference type="Pfam" id="PF00370">
    <property type="entry name" value="FGGY_N"/>
    <property type="match status" value="1"/>
</dbReference>
<keyword evidence="3 4" id="KW-0418">Kinase</keyword>
<reference evidence="7" key="1">
    <citation type="submission" date="2024-05" db="EMBL/GenBank/DDBJ databases">
        <authorList>
            <person name="Kim S."/>
            <person name="Heo J."/>
            <person name="Choi H."/>
            <person name="Choi Y."/>
            <person name="Kwon S.-W."/>
            <person name="Kim Y."/>
        </authorList>
    </citation>
    <scope>NUCLEOTIDE SEQUENCE</scope>
    <source>
        <strain evidence="7">KACC 23698</strain>
    </source>
</reference>
<dbReference type="InterPro" id="IPR018484">
    <property type="entry name" value="FGGY_N"/>
</dbReference>
<dbReference type="InterPro" id="IPR000577">
    <property type="entry name" value="Carb_kinase_FGGY"/>
</dbReference>
<dbReference type="GO" id="GO:0005975">
    <property type="term" value="P:carbohydrate metabolic process"/>
    <property type="evidence" value="ECO:0007669"/>
    <property type="project" value="InterPro"/>
</dbReference>
<dbReference type="InterPro" id="IPR050406">
    <property type="entry name" value="FGGY_Carb_Kinase"/>
</dbReference>
<feature type="domain" description="Carbohydrate kinase FGGY N-terminal" evidence="5">
    <location>
        <begin position="4"/>
        <end position="240"/>
    </location>
</feature>
<evidence type="ECO:0000256" key="3">
    <source>
        <dbReference type="ARBA" id="ARBA00022777"/>
    </source>
</evidence>
<dbReference type="InterPro" id="IPR018483">
    <property type="entry name" value="Carb_kinase_FGGY_CS"/>
</dbReference>
<dbReference type="AlphaFoldDB" id="A0AAU7JMD9"/>
<evidence type="ECO:0000313" key="7">
    <source>
        <dbReference type="EMBL" id="XBO41284.1"/>
    </source>
</evidence>
<dbReference type="GO" id="GO:0016301">
    <property type="term" value="F:kinase activity"/>
    <property type="evidence" value="ECO:0007669"/>
    <property type="project" value="UniProtKB-KW"/>
</dbReference>
<protein>
    <submittedName>
        <fullName evidence="7">FGGY-family carbohydrate kinase</fullName>
    </submittedName>
</protein>